<organism evidence="1 2">
    <name type="scientific">Streptomyces chlorus</name>
    <dbReference type="NCBI Taxonomy" id="887452"/>
    <lineage>
        <taxon>Bacteria</taxon>
        <taxon>Bacillati</taxon>
        <taxon>Actinomycetota</taxon>
        <taxon>Actinomycetes</taxon>
        <taxon>Kitasatosporales</taxon>
        <taxon>Streptomycetaceae</taxon>
        <taxon>Streptomyces</taxon>
    </lineage>
</organism>
<comment type="caution">
    <text evidence="1">The sequence shown here is derived from an EMBL/GenBank/DDBJ whole genome shotgun (WGS) entry which is preliminary data.</text>
</comment>
<evidence type="ECO:0000313" key="1">
    <source>
        <dbReference type="EMBL" id="MFC5856128.1"/>
    </source>
</evidence>
<gene>
    <name evidence="1" type="ORF">ACFPZI_31460</name>
</gene>
<protein>
    <recommendedName>
        <fullName evidence="3">Transposase</fullName>
    </recommendedName>
</protein>
<keyword evidence="2" id="KW-1185">Reference proteome</keyword>
<dbReference type="Proteomes" id="UP001596180">
    <property type="component" value="Unassembled WGS sequence"/>
</dbReference>
<reference evidence="2" key="1">
    <citation type="journal article" date="2019" name="Int. J. Syst. Evol. Microbiol.">
        <title>The Global Catalogue of Microorganisms (GCM) 10K type strain sequencing project: providing services to taxonomists for standard genome sequencing and annotation.</title>
        <authorList>
            <consortium name="The Broad Institute Genomics Platform"/>
            <consortium name="The Broad Institute Genome Sequencing Center for Infectious Disease"/>
            <person name="Wu L."/>
            <person name="Ma J."/>
        </authorList>
    </citation>
    <scope>NUCLEOTIDE SEQUENCE [LARGE SCALE GENOMIC DNA]</scope>
    <source>
        <strain evidence="2">JCM 10411</strain>
    </source>
</reference>
<proteinExistence type="predicted"/>
<evidence type="ECO:0008006" key="3">
    <source>
        <dbReference type="Google" id="ProtNLM"/>
    </source>
</evidence>
<sequence length="49" mass="4991">MPGGADWVKVDGAGVLVHNARGRECCPVAVPFDWGTGKPLSWLAGAVAA</sequence>
<dbReference type="EMBL" id="JBHSOA010000092">
    <property type="protein sequence ID" value="MFC5856128.1"/>
    <property type="molecule type" value="Genomic_DNA"/>
</dbReference>
<accession>A0ABW1E710</accession>
<evidence type="ECO:0000313" key="2">
    <source>
        <dbReference type="Proteomes" id="UP001596180"/>
    </source>
</evidence>
<name>A0ABW1E710_9ACTN</name>
<dbReference type="RefSeq" id="WP_381370324.1">
    <property type="nucleotide sequence ID" value="NZ_JBHSOA010000092.1"/>
</dbReference>